<dbReference type="AlphaFoldDB" id="A0A4P1R2W9"/>
<comment type="similarity">
    <text evidence="2">Belongs to the TMEM208 family.</text>
</comment>
<evidence type="ECO:0000256" key="6">
    <source>
        <dbReference type="ARBA" id="ARBA00023136"/>
    </source>
</evidence>
<evidence type="ECO:0000256" key="1">
    <source>
        <dbReference type="ARBA" id="ARBA00004477"/>
    </source>
</evidence>
<organism evidence="9 10">
    <name type="scientific">Lupinus angustifolius</name>
    <name type="common">Narrow-leaved blue lupine</name>
    <dbReference type="NCBI Taxonomy" id="3871"/>
    <lineage>
        <taxon>Eukaryota</taxon>
        <taxon>Viridiplantae</taxon>
        <taxon>Streptophyta</taxon>
        <taxon>Embryophyta</taxon>
        <taxon>Tracheophyta</taxon>
        <taxon>Spermatophyta</taxon>
        <taxon>Magnoliopsida</taxon>
        <taxon>eudicotyledons</taxon>
        <taxon>Gunneridae</taxon>
        <taxon>Pentapetalae</taxon>
        <taxon>rosids</taxon>
        <taxon>fabids</taxon>
        <taxon>Fabales</taxon>
        <taxon>Fabaceae</taxon>
        <taxon>Papilionoideae</taxon>
        <taxon>50 kb inversion clade</taxon>
        <taxon>genistoids sensu lato</taxon>
        <taxon>core genistoids</taxon>
        <taxon>Genisteae</taxon>
        <taxon>Lupinus</taxon>
    </lineage>
</organism>
<dbReference type="InterPro" id="IPR008506">
    <property type="entry name" value="SND2/TMEM208"/>
</dbReference>
<protein>
    <recommendedName>
        <fullName evidence="11">Transmembrane protein 208</fullName>
    </recommendedName>
</protein>
<dbReference type="KEGG" id="lang:109362654"/>
<dbReference type="GO" id="GO:0006624">
    <property type="term" value="P:vacuolar protein processing"/>
    <property type="evidence" value="ECO:0007669"/>
    <property type="project" value="TreeGrafter"/>
</dbReference>
<feature type="transmembrane region" description="Helical" evidence="8">
    <location>
        <begin position="20"/>
        <end position="39"/>
    </location>
</feature>
<dbReference type="PANTHER" id="PTHR13505:SF7">
    <property type="entry name" value="TRANSMEMBRANE PROTEIN 208"/>
    <property type="match status" value="1"/>
</dbReference>
<proteinExistence type="inferred from homology"/>
<dbReference type="OrthoDB" id="276296at2759"/>
<dbReference type="Proteomes" id="UP000188354">
    <property type="component" value="Chromosome LG12"/>
</dbReference>
<comment type="subcellular location">
    <subcellularLocation>
        <location evidence="1">Endoplasmic reticulum membrane</location>
        <topology evidence="1">Multi-pass membrane protein</topology>
    </subcellularLocation>
</comment>
<feature type="region of interest" description="Disordered" evidence="7">
    <location>
        <begin position="140"/>
        <end position="174"/>
    </location>
</feature>
<keyword evidence="5 8" id="KW-1133">Transmembrane helix</keyword>
<evidence type="ECO:0000256" key="4">
    <source>
        <dbReference type="ARBA" id="ARBA00022824"/>
    </source>
</evidence>
<evidence type="ECO:0000256" key="7">
    <source>
        <dbReference type="SAM" id="MobiDB-lite"/>
    </source>
</evidence>
<evidence type="ECO:0000256" key="2">
    <source>
        <dbReference type="ARBA" id="ARBA00009950"/>
    </source>
</evidence>
<evidence type="ECO:0000313" key="10">
    <source>
        <dbReference type="Proteomes" id="UP000188354"/>
    </source>
</evidence>
<dbReference type="EMBL" id="CM007372">
    <property type="protein sequence ID" value="OIV99838.1"/>
    <property type="molecule type" value="Genomic_DNA"/>
</dbReference>
<dbReference type="Pfam" id="PF05620">
    <property type="entry name" value="TMEM208_SND2"/>
    <property type="match status" value="1"/>
</dbReference>
<reference evidence="9 10" key="1">
    <citation type="journal article" date="2017" name="Plant Biotechnol. J.">
        <title>A comprehensive draft genome sequence for lupin (Lupinus angustifolius), an emerging health food: insights into plant-microbe interactions and legume evolution.</title>
        <authorList>
            <person name="Hane J.K."/>
            <person name="Ming Y."/>
            <person name="Kamphuis L.G."/>
            <person name="Nelson M.N."/>
            <person name="Garg G."/>
            <person name="Atkins C.A."/>
            <person name="Bayer P.E."/>
            <person name="Bravo A."/>
            <person name="Bringans S."/>
            <person name="Cannon S."/>
            <person name="Edwards D."/>
            <person name="Foley R."/>
            <person name="Gao L.L."/>
            <person name="Harrison M.J."/>
            <person name="Huang W."/>
            <person name="Hurgobin B."/>
            <person name="Li S."/>
            <person name="Liu C.W."/>
            <person name="McGrath A."/>
            <person name="Morahan G."/>
            <person name="Murray J."/>
            <person name="Weller J."/>
            <person name="Jian J."/>
            <person name="Singh K.B."/>
        </authorList>
    </citation>
    <scope>NUCLEOTIDE SEQUENCE [LARGE SCALE GENOMIC DNA]</scope>
    <source>
        <strain evidence="10">cv. Tanjil</strain>
        <tissue evidence="9">Whole plant</tissue>
    </source>
</reference>
<evidence type="ECO:0000313" key="9">
    <source>
        <dbReference type="EMBL" id="OIV99838.1"/>
    </source>
</evidence>
<name>A0A4P1R2W9_LUPAN</name>
<sequence length="174" mass="19933">MANQGAKKRKEENVRHMNKILYVIIACNVIFVLIRMLIFHSTFTWKNWIGLVVTSLAYYIPYQQLAKMASPSYAEDGELLDGGFDMSTGGVCGYLHDVIYITCFVQVMSIISGKFWYTYLVIPAFGAYHSFGFIKGFLPGGGSEEPYEDEKTRKKREKLEKKASRPKFVKSRTR</sequence>
<evidence type="ECO:0000256" key="8">
    <source>
        <dbReference type="SAM" id="Phobius"/>
    </source>
</evidence>
<dbReference type="Gramene" id="OIV99838">
    <property type="protein sequence ID" value="OIV99838"/>
    <property type="gene ID" value="TanjilG_26176"/>
</dbReference>
<keyword evidence="10" id="KW-1185">Reference proteome</keyword>
<gene>
    <name evidence="9" type="ORF">TanjilG_26176</name>
</gene>
<dbReference type="GO" id="GO:0005789">
    <property type="term" value="C:endoplasmic reticulum membrane"/>
    <property type="evidence" value="ECO:0007669"/>
    <property type="project" value="UniProtKB-SubCell"/>
</dbReference>
<dbReference type="PANTHER" id="PTHR13505">
    <property type="entry name" value="TRANSMEMBRANE PROTEIN 208"/>
    <property type="match status" value="1"/>
</dbReference>
<accession>A0A4P1R2W9</accession>
<keyword evidence="6 8" id="KW-0472">Membrane</keyword>
<keyword evidence="3 8" id="KW-0812">Transmembrane</keyword>
<feature type="compositionally biased region" description="Basic and acidic residues" evidence="7">
    <location>
        <begin position="149"/>
        <end position="163"/>
    </location>
</feature>
<keyword evidence="4" id="KW-0256">Endoplasmic reticulum</keyword>
<evidence type="ECO:0000256" key="5">
    <source>
        <dbReference type="ARBA" id="ARBA00022989"/>
    </source>
</evidence>
<feature type="compositionally biased region" description="Basic residues" evidence="7">
    <location>
        <begin position="164"/>
        <end position="174"/>
    </location>
</feature>
<evidence type="ECO:0008006" key="11">
    <source>
        <dbReference type="Google" id="ProtNLM"/>
    </source>
</evidence>
<dbReference type="STRING" id="3871.A0A4P1R2W9"/>
<dbReference type="GO" id="GO:0005773">
    <property type="term" value="C:vacuole"/>
    <property type="evidence" value="ECO:0007669"/>
    <property type="project" value="GOC"/>
</dbReference>
<evidence type="ECO:0000256" key="3">
    <source>
        <dbReference type="ARBA" id="ARBA00022692"/>
    </source>
</evidence>